<keyword evidence="2" id="KW-0808">Transferase</keyword>
<dbReference type="Gene3D" id="3.30.420.40">
    <property type="match status" value="2"/>
</dbReference>
<dbReference type="STRING" id="767452.AVL62_11665"/>
<name>A0A0W8IA92_9MICO</name>
<dbReference type="Proteomes" id="UP000054837">
    <property type="component" value="Unassembled WGS sequence"/>
</dbReference>
<feature type="domain" description="Carbohydrate kinase FGGY N-terminal" evidence="4">
    <location>
        <begin position="17"/>
        <end position="224"/>
    </location>
</feature>
<dbReference type="InterPro" id="IPR018484">
    <property type="entry name" value="FGGY_N"/>
</dbReference>
<dbReference type="PANTHER" id="PTHR43095">
    <property type="entry name" value="SUGAR KINASE"/>
    <property type="match status" value="1"/>
</dbReference>
<accession>A0A0W8IA92</accession>
<evidence type="ECO:0000256" key="1">
    <source>
        <dbReference type="ARBA" id="ARBA00009156"/>
    </source>
</evidence>
<comment type="caution">
    <text evidence="6">The sequence shown here is derived from an EMBL/GenBank/DDBJ whole genome shotgun (WGS) entry which is preliminary data.</text>
</comment>
<dbReference type="Pfam" id="PF02782">
    <property type="entry name" value="FGGY_C"/>
    <property type="match status" value="1"/>
</dbReference>
<reference evidence="6 7" key="1">
    <citation type="submission" date="2015-12" db="EMBL/GenBank/DDBJ databases">
        <title>Serinicoccus chungangenesis strain CD08_5 genome sequencing and assembly.</title>
        <authorList>
            <person name="Chander A.M."/>
            <person name="Kaur G."/>
            <person name="Nair G.R."/>
            <person name="Dhawan D.K."/>
            <person name="Kochhar R.K."/>
            <person name="Mayilraj S."/>
            <person name="Bhadada S.K."/>
        </authorList>
    </citation>
    <scope>NUCLEOTIDE SEQUENCE [LARGE SCALE GENOMIC DNA]</scope>
    <source>
        <strain evidence="6 7">CD08_5</strain>
    </source>
</reference>
<dbReference type="OrthoDB" id="9782710at2"/>
<evidence type="ECO:0000256" key="3">
    <source>
        <dbReference type="ARBA" id="ARBA00022777"/>
    </source>
</evidence>
<dbReference type="EMBL" id="LQBL01000011">
    <property type="protein sequence ID" value="KUG56791.1"/>
    <property type="molecule type" value="Genomic_DNA"/>
</dbReference>
<sequence length="499" mass="53569">MASNFDIELKDAVAPLVLAIDVGSSASRGMVYDAHGRPVGRRAKVSHAFTTAADGTSEIDPDQLVGEVRTIIGELLGALDGHEVAGVALDTFASSLVVVDADGAPLTPCFTYADGRCAGQVRELREELSEENLQQRTGTRVHSSYWPARLRWLAAERPKVMKKAATFLSLGDYLLMSLIGTVATGTSTASWTGLVDRHTAQWYPELVEICGIDADRLPPIHHLDEPVEVADSHVDRIAADWPGLVGARWYAPITDGLAANVGLGAHDETAIAASCATSGALRVLVREMPETLPPGLWCYRVSHDRALLGGALNDVGRALAWADVTLAVDQVGPEALSSALTAEPHPTTPIVLPFFTGERSTGWASDARAVLAGVTAASAPAEVYRGVVEGIALSYARIASQLREVAPQPEKLYAGGSVASDRPELMQIMADAMRTPVTPVRIKRSTLHGTALLALESLAPDVRRARPHRGATLSPDYARRPYYTDRFRRFQQVYEALFD</sequence>
<dbReference type="PANTHER" id="PTHR43095:SF2">
    <property type="entry name" value="GLUCONOKINASE"/>
    <property type="match status" value="1"/>
</dbReference>
<dbReference type="InterPro" id="IPR000577">
    <property type="entry name" value="Carb_kinase_FGGY"/>
</dbReference>
<dbReference type="PIRSF" id="PIRSF000538">
    <property type="entry name" value="GlpK"/>
    <property type="match status" value="1"/>
</dbReference>
<dbReference type="InterPro" id="IPR050406">
    <property type="entry name" value="FGGY_Carb_Kinase"/>
</dbReference>
<keyword evidence="7" id="KW-1185">Reference proteome</keyword>
<dbReference type="GO" id="GO:0005975">
    <property type="term" value="P:carbohydrate metabolic process"/>
    <property type="evidence" value="ECO:0007669"/>
    <property type="project" value="InterPro"/>
</dbReference>
<dbReference type="AlphaFoldDB" id="A0A0W8IA92"/>
<dbReference type="CDD" id="cd07770">
    <property type="entry name" value="ASKHA_NBD_FGGY_GntK"/>
    <property type="match status" value="1"/>
</dbReference>
<evidence type="ECO:0000256" key="2">
    <source>
        <dbReference type="ARBA" id="ARBA00022679"/>
    </source>
</evidence>
<feature type="domain" description="Carbohydrate kinase FGGY C-terminal" evidence="5">
    <location>
        <begin position="303"/>
        <end position="455"/>
    </location>
</feature>
<evidence type="ECO:0000259" key="5">
    <source>
        <dbReference type="Pfam" id="PF02782"/>
    </source>
</evidence>
<dbReference type="Pfam" id="PF00370">
    <property type="entry name" value="FGGY_N"/>
    <property type="match status" value="1"/>
</dbReference>
<dbReference type="GO" id="GO:0016301">
    <property type="term" value="F:kinase activity"/>
    <property type="evidence" value="ECO:0007669"/>
    <property type="project" value="UniProtKB-KW"/>
</dbReference>
<protein>
    <submittedName>
        <fullName evidence="6">Sugar kinase</fullName>
    </submittedName>
</protein>
<dbReference type="InterPro" id="IPR043129">
    <property type="entry name" value="ATPase_NBD"/>
</dbReference>
<organism evidence="6 7">
    <name type="scientific">Serinicoccus chungangensis</name>
    <dbReference type="NCBI Taxonomy" id="767452"/>
    <lineage>
        <taxon>Bacteria</taxon>
        <taxon>Bacillati</taxon>
        <taxon>Actinomycetota</taxon>
        <taxon>Actinomycetes</taxon>
        <taxon>Micrococcales</taxon>
        <taxon>Ornithinimicrobiaceae</taxon>
        <taxon>Serinicoccus</taxon>
    </lineage>
</organism>
<evidence type="ECO:0000313" key="6">
    <source>
        <dbReference type="EMBL" id="KUG56791.1"/>
    </source>
</evidence>
<evidence type="ECO:0000313" key="7">
    <source>
        <dbReference type="Proteomes" id="UP000054837"/>
    </source>
</evidence>
<dbReference type="SUPFAM" id="SSF53067">
    <property type="entry name" value="Actin-like ATPase domain"/>
    <property type="match status" value="2"/>
</dbReference>
<comment type="similarity">
    <text evidence="1">Belongs to the FGGY kinase family.</text>
</comment>
<keyword evidence="3 6" id="KW-0418">Kinase</keyword>
<proteinExistence type="inferred from homology"/>
<dbReference type="RefSeq" id="WP_058890538.1">
    <property type="nucleotide sequence ID" value="NZ_LQBL01000011.1"/>
</dbReference>
<dbReference type="InterPro" id="IPR018485">
    <property type="entry name" value="FGGY_C"/>
</dbReference>
<gene>
    <name evidence="6" type="ORF">AVL62_11665</name>
</gene>
<evidence type="ECO:0000259" key="4">
    <source>
        <dbReference type="Pfam" id="PF00370"/>
    </source>
</evidence>